<dbReference type="Proteomes" id="UP000294823">
    <property type="component" value="Unassembled WGS sequence"/>
</dbReference>
<evidence type="ECO:0000313" key="3">
    <source>
        <dbReference type="Proteomes" id="UP000294823"/>
    </source>
</evidence>
<dbReference type="PROSITE" id="PS51257">
    <property type="entry name" value="PROKAR_LIPOPROTEIN"/>
    <property type="match status" value="1"/>
</dbReference>
<evidence type="ECO:0000256" key="1">
    <source>
        <dbReference type="SAM" id="SignalP"/>
    </source>
</evidence>
<proteinExistence type="predicted"/>
<feature type="signal peptide" evidence="1">
    <location>
        <begin position="1"/>
        <end position="20"/>
    </location>
</feature>
<accession>A0ABY2D708</accession>
<sequence>MLRRRFLRLSLALVAAGWLAGCTAPQTLQLDPKRSAAVPVAGNGQAVTVIAADGRDGEVIGTRTGSAMSTATITVHAHELMPKLQREAERAVREMGFTPTTQRAEGRPHLTLTLDHLGYERGKSRPVIGESRLEAVFVAEATNGGTTYTGTYTSRRTQSYAVRPDQQSNTRMVNDLLVDGLNRAFRDPELARLLAR</sequence>
<comment type="caution">
    <text evidence="2">The sequence shown here is derived from an EMBL/GenBank/DDBJ whole genome shotgun (WGS) entry which is preliminary data.</text>
</comment>
<organism evidence="2 3">
    <name type="scientific">Halomonas marinisediminis</name>
    <dbReference type="NCBI Taxonomy" id="2546095"/>
    <lineage>
        <taxon>Bacteria</taxon>
        <taxon>Pseudomonadati</taxon>
        <taxon>Pseudomonadota</taxon>
        <taxon>Gammaproteobacteria</taxon>
        <taxon>Oceanospirillales</taxon>
        <taxon>Halomonadaceae</taxon>
        <taxon>Halomonas</taxon>
    </lineage>
</organism>
<name>A0ABY2D708_9GAMM</name>
<evidence type="ECO:0008006" key="4">
    <source>
        <dbReference type="Google" id="ProtNLM"/>
    </source>
</evidence>
<gene>
    <name evidence="2" type="ORF">E0702_09535</name>
</gene>
<protein>
    <recommendedName>
        <fullName evidence="4">Lipoprotein</fullName>
    </recommendedName>
</protein>
<dbReference type="InterPro" id="IPR005619">
    <property type="entry name" value="Uncharacterised_YajG"/>
</dbReference>
<keyword evidence="3" id="KW-1185">Reference proteome</keyword>
<feature type="chain" id="PRO_5047507855" description="Lipoprotein" evidence="1">
    <location>
        <begin position="21"/>
        <end position="196"/>
    </location>
</feature>
<reference evidence="2 3" key="1">
    <citation type="submission" date="2019-03" db="EMBL/GenBank/DDBJ databases">
        <title>Halomonas marinisediminis sp. nov., a moderately halophilic bacterium isolated from the Bohai Gulf.</title>
        <authorList>
            <person name="Ji X."/>
        </authorList>
    </citation>
    <scope>NUCLEOTIDE SEQUENCE [LARGE SCALE GENOMIC DNA]</scope>
    <source>
        <strain evidence="2 3">204</strain>
    </source>
</reference>
<dbReference type="EMBL" id="SLTR01000011">
    <property type="protein sequence ID" value="TDB02329.1"/>
    <property type="molecule type" value="Genomic_DNA"/>
</dbReference>
<dbReference type="RefSeq" id="WP_132043212.1">
    <property type="nucleotide sequence ID" value="NZ_SLTR01000011.1"/>
</dbReference>
<dbReference type="Pfam" id="PF03923">
    <property type="entry name" value="Lipoprotein_16"/>
    <property type="match status" value="1"/>
</dbReference>
<keyword evidence="1" id="KW-0732">Signal</keyword>
<evidence type="ECO:0000313" key="2">
    <source>
        <dbReference type="EMBL" id="TDB02329.1"/>
    </source>
</evidence>